<feature type="transmembrane region" description="Helical" evidence="6">
    <location>
        <begin position="123"/>
        <end position="142"/>
    </location>
</feature>
<evidence type="ECO:0008006" key="9">
    <source>
        <dbReference type="Google" id="ProtNLM"/>
    </source>
</evidence>
<evidence type="ECO:0000256" key="6">
    <source>
        <dbReference type="SAM" id="Phobius"/>
    </source>
</evidence>
<dbReference type="AlphaFoldDB" id="A0A037ZNA0"/>
<feature type="transmembrane region" description="Helical" evidence="6">
    <location>
        <begin position="213"/>
        <end position="232"/>
    </location>
</feature>
<feature type="transmembrane region" description="Helical" evidence="6">
    <location>
        <begin position="42"/>
        <end position="63"/>
    </location>
</feature>
<keyword evidence="8" id="KW-1185">Reference proteome</keyword>
<evidence type="ECO:0000313" key="8">
    <source>
        <dbReference type="Proteomes" id="UP000026249"/>
    </source>
</evidence>
<dbReference type="GO" id="GO:0022857">
    <property type="term" value="F:transmembrane transporter activity"/>
    <property type="evidence" value="ECO:0007669"/>
    <property type="project" value="InterPro"/>
</dbReference>
<evidence type="ECO:0000313" key="7">
    <source>
        <dbReference type="EMBL" id="KAJ57130.1"/>
    </source>
</evidence>
<keyword evidence="3 6" id="KW-0812">Transmembrane</keyword>
<evidence type="ECO:0000256" key="1">
    <source>
        <dbReference type="ARBA" id="ARBA00004651"/>
    </source>
</evidence>
<evidence type="ECO:0000256" key="3">
    <source>
        <dbReference type="ARBA" id="ARBA00022692"/>
    </source>
</evidence>
<sequence length="322" mass="33527">MKMPPLLKRTLAQREATLTLVILVMVVSMTFASPYFASWLNAESILLGMTVEGMITIGMVILLVSGGLDLSVGSTVALGGVATGLLLTAGVPVPLAIGLGLSVCAMVGLVNGVLIAFFDINPFIGTLGMLLVVRGIVLIISGGQSVLNLPESFTAIGQSKLFGLQFPIIFLLVLTLVWDVVMRNSRFMRQSYYVGANEKAARVNGINVELVKVLNYVIISVLAGAAGIFFAARLGTAAVTVGTGIEMKVITAAIIGGASLSGGTGTIIGAFLGALFMGILSNSLNLLGIDIYWQNFITGVTLILAILAGGARPNWLRRKAAA</sequence>
<dbReference type="Pfam" id="PF02653">
    <property type="entry name" value="BPD_transp_2"/>
    <property type="match status" value="1"/>
</dbReference>
<name>A0A037ZNA0_9RHOB</name>
<keyword evidence="2" id="KW-1003">Cell membrane</keyword>
<feature type="transmembrane region" description="Helical" evidence="6">
    <location>
        <begin position="292"/>
        <end position="311"/>
    </location>
</feature>
<comment type="caution">
    <text evidence="7">The sequence shown here is derived from an EMBL/GenBank/DDBJ whole genome shotgun (WGS) entry which is preliminary data.</text>
</comment>
<dbReference type="Proteomes" id="UP000026249">
    <property type="component" value="Unassembled WGS sequence"/>
</dbReference>
<protein>
    <recommendedName>
        <fullName evidence="9">ABC transporter permease</fullName>
    </recommendedName>
</protein>
<accession>A0A037ZNA0</accession>
<organism evidence="7 8">
    <name type="scientific">Actibacterium mucosum KCTC 23349</name>
    <dbReference type="NCBI Taxonomy" id="1454373"/>
    <lineage>
        <taxon>Bacteria</taxon>
        <taxon>Pseudomonadati</taxon>
        <taxon>Pseudomonadota</taxon>
        <taxon>Alphaproteobacteria</taxon>
        <taxon>Rhodobacterales</taxon>
        <taxon>Roseobacteraceae</taxon>
        <taxon>Actibacterium</taxon>
    </lineage>
</organism>
<dbReference type="EMBL" id="JFKE01000001">
    <property type="protein sequence ID" value="KAJ57130.1"/>
    <property type="molecule type" value="Genomic_DNA"/>
</dbReference>
<dbReference type="GO" id="GO:0005886">
    <property type="term" value="C:plasma membrane"/>
    <property type="evidence" value="ECO:0007669"/>
    <property type="project" value="UniProtKB-SubCell"/>
</dbReference>
<dbReference type="InterPro" id="IPR001851">
    <property type="entry name" value="ABC_transp_permease"/>
</dbReference>
<feature type="transmembrane region" description="Helical" evidence="6">
    <location>
        <begin position="70"/>
        <end position="89"/>
    </location>
</feature>
<keyword evidence="5 6" id="KW-0472">Membrane</keyword>
<proteinExistence type="predicted"/>
<feature type="transmembrane region" description="Helical" evidence="6">
    <location>
        <begin position="162"/>
        <end position="181"/>
    </location>
</feature>
<dbReference type="PANTHER" id="PTHR32196">
    <property type="entry name" value="ABC TRANSPORTER PERMEASE PROTEIN YPHD-RELATED-RELATED"/>
    <property type="match status" value="1"/>
</dbReference>
<keyword evidence="4 6" id="KW-1133">Transmembrane helix</keyword>
<feature type="transmembrane region" description="Helical" evidence="6">
    <location>
        <begin position="252"/>
        <end position="280"/>
    </location>
</feature>
<evidence type="ECO:0000256" key="2">
    <source>
        <dbReference type="ARBA" id="ARBA00022475"/>
    </source>
</evidence>
<evidence type="ECO:0000256" key="4">
    <source>
        <dbReference type="ARBA" id="ARBA00022989"/>
    </source>
</evidence>
<gene>
    <name evidence="7" type="ORF">ACMU_01160</name>
</gene>
<comment type="subcellular location">
    <subcellularLocation>
        <location evidence="1">Cell membrane</location>
        <topology evidence="1">Multi-pass membrane protein</topology>
    </subcellularLocation>
</comment>
<dbReference type="STRING" id="1454373.ACMU_01160"/>
<dbReference type="CDD" id="cd06579">
    <property type="entry name" value="TM_PBP1_transp_AraH_like"/>
    <property type="match status" value="1"/>
</dbReference>
<evidence type="ECO:0000256" key="5">
    <source>
        <dbReference type="ARBA" id="ARBA00023136"/>
    </source>
</evidence>
<feature type="transmembrane region" description="Helical" evidence="6">
    <location>
        <begin position="95"/>
        <end position="118"/>
    </location>
</feature>
<reference evidence="7 8" key="1">
    <citation type="submission" date="2014-03" db="EMBL/GenBank/DDBJ databases">
        <title>Draft Genome Sequence of Actibacterium mucosum KCTC 23349, a Marine Alphaproteobacterium with Complex Ionic Requirements Isolated from Mediterranean Seawater at Malvarrosa Beach, Valencia, Spain.</title>
        <authorList>
            <person name="Arahal D.R."/>
            <person name="Shao Z."/>
            <person name="Lai Q."/>
            <person name="Pujalte M.J."/>
        </authorList>
    </citation>
    <scope>NUCLEOTIDE SEQUENCE [LARGE SCALE GENOMIC DNA]</scope>
    <source>
        <strain evidence="7 8">KCTC 23349</strain>
    </source>
</reference>